<proteinExistence type="predicted"/>
<evidence type="ECO:0000313" key="4">
    <source>
        <dbReference type="Proteomes" id="UP000184275"/>
    </source>
</evidence>
<dbReference type="EMBL" id="FRAW01000033">
    <property type="protein sequence ID" value="SHL07347.1"/>
    <property type="molecule type" value="Genomic_DNA"/>
</dbReference>
<name>A0A1M6XMZ1_9BACT</name>
<dbReference type="InterPro" id="IPR051044">
    <property type="entry name" value="MAG_DAG_Lipase"/>
</dbReference>
<dbReference type="Gene3D" id="3.40.50.1820">
    <property type="entry name" value="alpha/beta hydrolase"/>
    <property type="match status" value="1"/>
</dbReference>
<keyword evidence="1" id="KW-0732">Signal</keyword>
<feature type="chain" id="PRO_5012816531" evidence="1">
    <location>
        <begin position="18"/>
        <end position="343"/>
    </location>
</feature>
<dbReference type="InterPro" id="IPR022742">
    <property type="entry name" value="Hydrolase_4"/>
</dbReference>
<reference evidence="4" key="1">
    <citation type="submission" date="2016-11" db="EMBL/GenBank/DDBJ databases">
        <authorList>
            <person name="Varghese N."/>
            <person name="Submissions S."/>
        </authorList>
    </citation>
    <scope>NUCLEOTIDE SEQUENCE [LARGE SCALE GENOMIC DNA]</scope>
    <source>
        <strain evidence="4">UWOS</strain>
    </source>
</reference>
<dbReference type="Pfam" id="PF12146">
    <property type="entry name" value="Hydrolase_4"/>
    <property type="match status" value="1"/>
</dbReference>
<evidence type="ECO:0000313" key="3">
    <source>
        <dbReference type="EMBL" id="SHL07347.1"/>
    </source>
</evidence>
<feature type="signal peptide" evidence="1">
    <location>
        <begin position="1"/>
        <end position="17"/>
    </location>
</feature>
<protein>
    <submittedName>
        <fullName evidence="3">Lysophospholipase, alpha-beta hydrolase superfamily</fullName>
    </submittedName>
</protein>
<accession>A0A1M6XMZ1</accession>
<dbReference type="PANTHER" id="PTHR11614">
    <property type="entry name" value="PHOSPHOLIPASE-RELATED"/>
    <property type="match status" value="1"/>
</dbReference>
<sequence length="343" mass="38469">MKRFFLFLLLLSAIVGASTWTEDPFLGAPFRIFSYRAGNQNSFQATLVRYADSSVCREIQKPRAAILYVHGFNDYFFQRELAQKMNAAGYAFYAVDLHHYGRSYREGEVMGELRDISEYYAELDSALSIIRREEGTSIPLVLLGHSTGGLISSLYASDRNNGADFAAIVLNSPFLAMNFSWAARRIALPILSALGGVFPNLGVPQSESDCYDRSIHQLKGGEWNYDTTYKKLGELPVDLGWVRAIHQGHVRLQQGLRLEPPVLVMHSGCSYDKAEWSEECNHCDAVLNVTHIRKYGANLGHSVELEEIEGGLHDLYLSPAPVRQKAYDVTIEFLNSKIKSSVE</sequence>
<evidence type="ECO:0000256" key="1">
    <source>
        <dbReference type="SAM" id="SignalP"/>
    </source>
</evidence>
<dbReference type="AlphaFoldDB" id="A0A1M6XMZ1"/>
<keyword evidence="4" id="KW-1185">Reference proteome</keyword>
<dbReference type="GO" id="GO:0016787">
    <property type="term" value="F:hydrolase activity"/>
    <property type="evidence" value="ECO:0007669"/>
    <property type="project" value="UniProtKB-KW"/>
</dbReference>
<dbReference type="Proteomes" id="UP000184275">
    <property type="component" value="Unassembled WGS sequence"/>
</dbReference>
<feature type="domain" description="Serine aminopeptidase S33" evidence="2">
    <location>
        <begin position="60"/>
        <end position="268"/>
    </location>
</feature>
<dbReference type="RefSeq" id="WP_083545879.1">
    <property type="nucleotide sequence ID" value="NZ_FRAW01000033.1"/>
</dbReference>
<dbReference type="SUPFAM" id="SSF53474">
    <property type="entry name" value="alpha/beta-Hydrolases"/>
    <property type="match status" value="1"/>
</dbReference>
<evidence type="ECO:0000259" key="2">
    <source>
        <dbReference type="Pfam" id="PF12146"/>
    </source>
</evidence>
<gene>
    <name evidence="3" type="ORF">SAMN05720469_1332</name>
</gene>
<keyword evidence="3" id="KW-0378">Hydrolase</keyword>
<dbReference type="InterPro" id="IPR029058">
    <property type="entry name" value="AB_hydrolase_fold"/>
</dbReference>
<organism evidence="3 4">
    <name type="scientific">Fibrobacter intestinalis</name>
    <dbReference type="NCBI Taxonomy" id="28122"/>
    <lineage>
        <taxon>Bacteria</taxon>
        <taxon>Pseudomonadati</taxon>
        <taxon>Fibrobacterota</taxon>
        <taxon>Fibrobacteria</taxon>
        <taxon>Fibrobacterales</taxon>
        <taxon>Fibrobacteraceae</taxon>
        <taxon>Fibrobacter</taxon>
    </lineage>
</organism>